<keyword evidence="12" id="KW-1185">Reference proteome</keyword>
<evidence type="ECO:0000256" key="9">
    <source>
        <dbReference type="SAM" id="Phobius"/>
    </source>
</evidence>
<dbReference type="CDD" id="cd09110">
    <property type="entry name" value="PLDc_CLS_1"/>
    <property type="match status" value="1"/>
</dbReference>
<keyword evidence="3 11" id="KW-0808">Transferase</keyword>
<dbReference type="NCBIfam" id="TIGR04265">
    <property type="entry name" value="bac_cardiolipin"/>
    <property type="match status" value="1"/>
</dbReference>
<dbReference type="InterPro" id="IPR025202">
    <property type="entry name" value="PLD-like_dom"/>
</dbReference>
<dbReference type="CDD" id="cd09112">
    <property type="entry name" value="PLDc_CLS_2"/>
    <property type="match status" value="1"/>
</dbReference>
<dbReference type="RefSeq" id="WP_419152014.1">
    <property type="nucleotide sequence ID" value="NZ_JAUSTR010000005.1"/>
</dbReference>
<feature type="domain" description="PLD phosphodiesterase" evidence="10">
    <location>
        <begin position="313"/>
        <end position="340"/>
    </location>
</feature>
<comment type="subcellular location">
    <subcellularLocation>
        <location evidence="1">Cell membrane</location>
    </subcellularLocation>
</comment>
<keyword evidence="2" id="KW-1003">Cell membrane</keyword>
<dbReference type="InterPro" id="IPR001736">
    <property type="entry name" value="PLipase_D/transphosphatidylase"/>
</dbReference>
<evidence type="ECO:0000256" key="8">
    <source>
        <dbReference type="NCBIfam" id="TIGR04265"/>
    </source>
</evidence>
<evidence type="ECO:0000259" key="10">
    <source>
        <dbReference type="PROSITE" id="PS50035"/>
    </source>
</evidence>
<evidence type="ECO:0000256" key="4">
    <source>
        <dbReference type="ARBA" id="ARBA00022692"/>
    </source>
</evidence>
<keyword evidence="6 9" id="KW-1133">Transmembrane helix</keyword>
<organism evidence="11 12">
    <name type="scientific">Aeribacillus alveayuensis</name>
    <dbReference type="NCBI Taxonomy" id="279215"/>
    <lineage>
        <taxon>Bacteria</taxon>
        <taxon>Bacillati</taxon>
        <taxon>Bacillota</taxon>
        <taxon>Bacilli</taxon>
        <taxon>Bacillales</taxon>
        <taxon>Bacillaceae</taxon>
        <taxon>Aeribacillus</taxon>
    </lineage>
</organism>
<evidence type="ECO:0000256" key="7">
    <source>
        <dbReference type="ARBA" id="ARBA00023136"/>
    </source>
</evidence>
<evidence type="ECO:0000256" key="2">
    <source>
        <dbReference type="ARBA" id="ARBA00022475"/>
    </source>
</evidence>
<gene>
    <name evidence="11" type="ORF">J2S06_001724</name>
</gene>
<comment type="caution">
    <text evidence="11">The sequence shown here is derived from an EMBL/GenBank/DDBJ whole genome shotgun (WGS) entry which is preliminary data.</text>
</comment>
<dbReference type="PANTHER" id="PTHR21248:SF7">
    <property type="entry name" value="MINOR CARDIOLIPIN SYNTHASE CLSB"/>
    <property type="match status" value="1"/>
</dbReference>
<accession>A0ABT9VP81</accession>
<dbReference type="PROSITE" id="PS50035">
    <property type="entry name" value="PLD"/>
    <property type="match status" value="2"/>
</dbReference>
<dbReference type="PANTHER" id="PTHR21248">
    <property type="entry name" value="CARDIOLIPIN SYNTHASE"/>
    <property type="match status" value="1"/>
</dbReference>
<reference evidence="11 12" key="1">
    <citation type="submission" date="2023-07" db="EMBL/GenBank/DDBJ databases">
        <title>Genomic Encyclopedia of Type Strains, Phase IV (KMG-IV): sequencing the most valuable type-strain genomes for metagenomic binning, comparative biology and taxonomic classification.</title>
        <authorList>
            <person name="Goeker M."/>
        </authorList>
    </citation>
    <scope>NUCLEOTIDE SEQUENCE [LARGE SCALE GENOMIC DNA]</scope>
    <source>
        <strain evidence="11 12">DSM 19092</strain>
    </source>
</reference>
<proteinExistence type="predicted"/>
<dbReference type="EMBL" id="JAUSTR010000005">
    <property type="protein sequence ID" value="MDQ0162647.1"/>
    <property type="molecule type" value="Genomic_DNA"/>
</dbReference>
<sequence>MNALYWVLLGIIFLSIWFTLDYNFGKKYYVKRRKNHSFNKRWSDIYLYTDGIHLYKDLFTDIEKSHQSIHILFYIVRNDSVGQKFLSLLSQKAQEGVEVKLLLDYIGSFKLKFSMIKRLKENGVDVAFSRKPRLPFLFYTFQSRNHRKIAVIDSKVGYVGGFNIGKEYIGQNRKLGFWRDYHIKCKGEGVYDLQTQFLDDWLEATKVDLRQSRSYFPPLHKGSCLQQFIPTYGNHLEYYFISLIRMAKKELFICSPYFIPSRKLQQELLAALKQGVHITVIVPIKSDHLFVKEASYSYFGPLLKLGCNIYQYDGGFYHAKVIVVDDKCCDIGTANFDNRSLFLNEEMNCFVFDQAFIQLVKDVIKHDLKKAKKLTYEQYEKYKNSHRIEIAAATLLFPFL</sequence>
<feature type="transmembrane region" description="Helical" evidence="9">
    <location>
        <begin position="6"/>
        <end position="24"/>
    </location>
</feature>
<dbReference type="SUPFAM" id="SSF56024">
    <property type="entry name" value="Phospholipase D/nuclease"/>
    <property type="match status" value="2"/>
</dbReference>
<keyword evidence="5" id="KW-0677">Repeat</keyword>
<feature type="domain" description="PLD phosphodiesterase" evidence="10">
    <location>
        <begin position="141"/>
        <end position="168"/>
    </location>
</feature>
<evidence type="ECO:0000313" key="12">
    <source>
        <dbReference type="Proteomes" id="UP001225646"/>
    </source>
</evidence>
<evidence type="ECO:0000256" key="1">
    <source>
        <dbReference type="ARBA" id="ARBA00004236"/>
    </source>
</evidence>
<protein>
    <recommendedName>
        <fullName evidence="8">Cardiolipin synthase</fullName>
        <ecNumber evidence="8">2.7.8.-</ecNumber>
    </recommendedName>
</protein>
<evidence type="ECO:0000313" key="11">
    <source>
        <dbReference type="EMBL" id="MDQ0162647.1"/>
    </source>
</evidence>
<dbReference type="Proteomes" id="UP001225646">
    <property type="component" value="Unassembled WGS sequence"/>
</dbReference>
<name>A0ABT9VP81_9BACI</name>
<dbReference type="EC" id="2.7.8.-" evidence="8"/>
<keyword evidence="4 9" id="KW-0812">Transmembrane</keyword>
<evidence type="ECO:0000256" key="3">
    <source>
        <dbReference type="ARBA" id="ARBA00022679"/>
    </source>
</evidence>
<dbReference type="Pfam" id="PF13091">
    <property type="entry name" value="PLDc_2"/>
    <property type="match status" value="2"/>
</dbReference>
<dbReference type="SMART" id="SM00155">
    <property type="entry name" value="PLDc"/>
    <property type="match status" value="2"/>
</dbReference>
<keyword evidence="7 9" id="KW-0472">Membrane</keyword>
<evidence type="ECO:0000256" key="5">
    <source>
        <dbReference type="ARBA" id="ARBA00022737"/>
    </source>
</evidence>
<dbReference type="InterPro" id="IPR022924">
    <property type="entry name" value="Cardiolipin_synthase"/>
</dbReference>
<dbReference type="Gene3D" id="3.30.870.10">
    <property type="entry name" value="Endonuclease Chain A"/>
    <property type="match status" value="2"/>
</dbReference>
<evidence type="ECO:0000256" key="6">
    <source>
        <dbReference type="ARBA" id="ARBA00022989"/>
    </source>
</evidence>
<dbReference type="GO" id="GO:0016740">
    <property type="term" value="F:transferase activity"/>
    <property type="evidence" value="ECO:0007669"/>
    <property type="project" value="UniProtKB-KW"/>
</dbReference>